<evidence type="ECO:0000313" key="2">
    <source>
        <dbReference type="EMBL" id="PTI57442.1"/>
    </source>
</evidence>
<accession>A0ABX5IKI3</accession>
<evidence type="ECO:0000313" key="3">
    <source>
        <dbReference type="Proteomes" id="UP000240859"/>
    </source>
</evidence>
<dbReference type="SUPFAM" id="SSF55904">
    <property type="entry name" value="Ornithine decarboxylase C-terminal domain"/>
    <property type="match status" value="1"/>
</dbReference>
<dbReference type="Proteomes" id="UP000240859">
    <property type="component" value="Unassembled WGS sequence"/>
</dbReference>
<comment type="caution">
    <text evidence="2">The sequence shown here is derived from an EMBL/GenBank/DDBJ whole genome shotgun (WGS) entry which is preliminary data.</text>
</comment>
<dbReference type="Gene3D" id="3.90.105.10">
    <property type="entry name" value="Molybdopterin biosynthesis moea protein, domain 2"/>
    <property type="match status" value="1"/>
</dbReference>
<dbReference type="Pfam" id="PF03711">
    <property type="entry name" value="OKR_DC_1_C"/>
    <property type="match status" value="1"/>
</dbReference>
<organism evidence="2 3">
    <name type="scientific">Staphylococcus succinus</name>
    <dbReference type="NCBI Taxonomy" id="61015"/>
    <lineage>
        <taxon>Bacteria</taxon>
        <taxon>Bacillati</taxon>
        <taxon>Bacillota</taxon>
        <taxon>Bacilli</taxon>
        <taxon>Bacillales</taxon>
        <taxon>Staphylococcaceae</taxon>
        <taxon>Staphylococcus</taxon>
    </lineage>
</organism>
<dbReference type="InterPro" id="IPR008286">
    <property type="entry name" value="Prn/Lys/Arg_de-COase_C"/>
</dbReference>
<feature type="domain" description="Orn/Lys/Arg decarboxylase C-terminal" evidence="1">
    <location>
        <begin position="2"/>
        <end position="30"/>
    </location>
</feature>
<dbReference type="EMBL" id="PZFR01000484">
    <property type="protein sequence ID" value="PTI57442.1"/>
    <property type="molecule type" value="Genomic_DNA"/>
</dbReference>
<gene>
    <name evidence="2" type="ORF">BU057_15380</name>
</gene>
<feature type="non-terminal residue" evidence="2">
    <location>
        <position position="1"/>
    </location>
</feature>
<reference evidence="2 3" key="1">
    <citation type="journal article" date="2016" name="Front. Microbiol.">
        <title>Comprehensive Phylogenetic Analysis of Bovine Non-aureus Staphylococci Species Based on Whole-Genome Sequencing.</title>
        <authorList>
            <person name="Naushad S."/>
            <person name="Barkema H.W."/>
            <person name="Luby C."/>
            <person name="Condas L.A."/>
            <person name="Nobrega D.B."/>
            <person name="Carson D.A."/>
            <person name="De Buck J."/>
        </authorList>
    </citation>
    <scope>NUCLEOTIDE SEQUENCE [LARGE SCALE GENOMIC DNA]</scope>
    <source>
        <strain evidence="2 3">SNUC 1084</strain>
    </source>
</reference>
<evidence type="ECO:0000259" key="1">
    <source>
        <dbReference type="Pfam" id="PF03711"/>
    </source>
</evidence>
<name>A0ABX5IKI3_9STAP</name>
<protein>
    <submittedName>
        <fullName evidence="2">Lysine decarboxylase</fullName>
    </submittedName>
</protein>
<keyword evidence="3" id="KW-1185">Reference proteome</keyword>
<proteinExistence type="predicted"/>
<dbReference type="InterPro" id="IPR036633">
    <property type="entry name" value="Prn/Lys/Arg_de-COase_C_sf"/>
</dbReference>
<sequence>HIVPYPPGIPLMFKGEKITENMVKLMNYWQDSNLRVEGIRNHKIEIKDE</sequence>